<dbReference type="PANTHER" id="PTHR30537:SF3">
    <property type="entry name" value="TRANSCRIPTIONAL REGULATORY PROTEIN"/>
    <property type="match status" value="1"/>
</dbReference>
<dbReference type="Proteomes" id="UP000199026">
    <property type="component" value="Unassembled WGS sequence"/>
</dbReference>
<reference evidence="6 7" key="1">
    <citation type="submission" date="2016-10" db="EMBL/GenBank/DDBJ databases">
        <authorList>
            <person name="de Groot N.N."/>
        </authorList>
    </citation>
    <scope>NUCLEOTIDE SEQUENCE [LARGE SCALE GENOMIC DNA]</scope>
    <source>
        <strain evidence="6 7">DSM 24677</strain>
    </source>
</reference>
<dbReference type="Pfam" id="PF03466">
    <property type="entry name" value="LysR_substrate"/>
    <property type="match status" value="1"/>
</dbReference>
<dbReference type="Pfam" id="PF00126">
    <property type="entry name" value="HTH_1"/>
    <property type="match status" value="1"/>
</dbReference>
<evidence type="ECO:0000256" key="2">
    <source>
        <dbReference type="ARBA" id="ARBA00023015"/>
    </source>
</evidence>
<dbReference type="SUPFAM" id="SSF53850">
    <property type="entry name" value="Periplasmic binding protein-like II"/>
    <property type="match status" value="1"/>
</dbReference>
<dbReference type="InterPro" id="IPR000847">
    <property type="entry name" value="LysR_HTH_N"/>
</dbReference>
<accession>A0A1H3LX56</accession>
<keyword evidence="4" id="KW-0804">Transcription</keyword>
<evidence type="ECO:0000313" key="7">
    <source>
        <dbReference type="Proteomes" id="UP000199026"/>
    </source>
</evidence>
<keyword evidence="3" id="KW-0238">DNA-binding</keyword>
<proteinExistence type="inferred from homology"/>
<dbReference type="SUPFAM" id="SSF46785">
    <property type="entry name" value="Winged helix' DNA-binding domain"/>
    <property type="match status" value="1"/>
</dbReference>
<dbReference type="GO" id="GO:0006351">
    <property type="term" value="P:DNA-templated transcription"/>
    <property type="evidence" value="ECO:0007669"/>
    <property type="project" value="TreeGrafter"/>
</dbReference>
<gene>
    <name evidence="6" type="ORF">SAMN05444486_103237</name>
</gene>
<dbReference type="PANTHER" id="PTHR30537">
    <property type="entry name" value="HTH-TYPE TRANSCRIPTIONAL REGULATOR"/>
    <property type="match status" value="1"/>
</dbReference>
<sequence>MDNWDEIRTAYHVAREGTVSRAADVLGIHHATVIRHIDALEDRLKAKLFQRHARGYTPTEAGNELLRVGQATEEQFAQLESLIHGTSSVVSGELVITSLTEIAPRIVPLLKEFQDMHEGLSLRYLAGDRVFKLEYGEAHIAIRASSRKPEEPDNVVQQLCRAEVSLYASKVYLDAHGTPLGLDDLAGHHFVGSADASVGAPYYKWLTGHVEPNQIVFKAGDYQIANAAVRAGVGLGFLAEGAEEYMPELVKIAGPVPDWGASLWLITHMDLHRTAKVQAIAKFLKERLSCD</sequence>
<keyword evidence="2" id="KW-0805">Transcription regulation</keyword>
<dbReference type="STRING" id="576131.SAMN05444486_103237"/>
<dbReference type="InterPro" id="IPR036388">
    <property type="entry name" value="WH-like_DNA-bd_sf"/>
</dbReference>
<protein>
    <submittedName>
        <fullName evidence="6">Transcriptional regulator, LysR family</fullName>
    </submittedName>
</protein>
<evidence type="ECO:0000256" key="1">
    <source>
        <dbReference type="ARBA" id="ARBA00009437"/>
    </source>
</evidence>
<dbReference type="Gene3D" id="3.40.190.290">
    <property type="match status" value="1"/>
</dbReference>
<evidence type="ECO:0000259" key="5">
    <source>
        <dbReference type="PROSITE" id="PS50931"/>
    </source>
</evidence>
<keyword evidence="7" id="KW-1185">Reference proteome</keyword>
<dbReference type="InterPro" id="IPR005119">
    <property type="entry name" value="LysR_subst-bd"/>
</dbReference>
<dbReference type="GO" id="GO:0003700">
    <property type="term" value="F:DNA-binding transcription factor activity"/>
    <property type="evidence" value="ECO:0007669"/>
    <property type="project" value="InterPro"/>
</dbReference>
<dbReference type="Gene3D" id="1.10.10.10">
    <property type="entry name" value="Winged helix-like DNA-binding domain superfamily/Winged helix DNA-binding domain"/>
    <property type="match status" value="1"/>
</dbReference>
<dbReference type="PROSITE" id="PS50931">
    <property type="entry name" value="HTH_LYSR"/>
    <property type="match status" value="1"/>
</dbReference>
<dbReference type="AlphaFoldDB" id="A0A1H3LX56"/>
<name>A0A1H3LX56_9RHOB</name>
<evidence type="ECO:0000313" key="6">
    <source>
        <dbReference type="EMBL" id="SDY69107.1"/>
    </source>
</evidence>
<dbReference type="OrthoDB" id="9796526at2"/>
<evidence type="ECO:0000256" key="3">
    <source>
        <dbReference type="ARBA" id="ARBA00023125"/>
    </source>
</evidence>
<dbReference type="EMBL" id="FNPR01000003">
    <property type="protein sequence ID" value="SDY69107.1"/>
    <property type="molecule type" value="Genomic_DNA"/>
</dbReference>
<dbReference type="InterPro" id="IPR058163">
    <property type="entry name" value="LysR-type_TF_proteobact-type"/>
</dbReference>
<evidence type="ECO:0000256" key="4">
    <source>
        <dbReference type="ARBA" id="ARBA00023163"/>
    </source>
</evidence>
<feature type="domain" description="HTH lysR-type" evidence="5">
    <location>
        <begin position="1"/>
        <end position="59"/>
    </location>
</feature>
<dbReference type="InterPro" id="IPR036390">
    <property type="entry name" value="WH_DNA-bd_sf"/>
</dbReference>
<comment type="similarity">
    <text evidence="1">Belongs to the LysR transcriptional regulatory family.</text>
</comment>
<dbReference type="GO" id="GO:0043565">
    <property type="term" value="F:sequence-specific DNA binding"/>
    <property type="evidence" value="ECO:0007669"/>
    <property type="project" value="TreeGrafter"/>
</dbReference>
<organism evidence="6 7">
    <name type="scientific">Lentibacter algarum</name>
    <dbReference type="NCBI Taxonomy" id="576131"/>
    <lineage>
        <taxon>Bacteria</taxon>
        <taxon>Pseudomonadati</taxon>
        <taxon>Pseudomonadota</taxon>
        <taxon>Alphaproteobacteria</taxon>
        <taxon>Rhodobacterales</taxon>
        <taxon>Roseobacteraceae</taxon>
        <taxon>Lentibacter</taxon>
    </lineage>
</organism>
<dbReference type="RefSeq" id="WP_089892306.1">
    <property type="nucleotide sequence ID" value="NZ_CANLAN010000003.1"/>
</dbReference>